<dbReference type="UniPathway" id="UPA00115">
    <property type="reaction ID" value="UER00409"/>
</dbReference>
<dbReference type="AlphaFoldDB" id="A0A1B1YWW4"/>
<evidence type="ECO:0000256" key="6">
    <source>
        <dbReference type="ARBA" id="ARBA00020337"/>
    </source>
</evidence>
<comment type="similarity">
    <text evidence="4 7">Belongs to the glucosamine/galactosamine-6-phosphate isomerase family. 6-phosphogluconolactonase subfamily.</text>
</comment>
<evidence type="ECO:0000256" key="5">
    <source>
        <dbReference type="ARBA" id="ARBA00013198"/>
    </source>
</evidence>
<evidence type="ECO:0000256" key="4">
    <source>
        <dbReference type="ARBA" id="ARBA00010662"/>
    </source>
</evidence>
<evidence type="ECO:0000313" key="9">
    <source>
        <dbReference type="EMBL" id="ANX05249.1"/>
    </source>
</evidence>
<evidence type="ECO:0000313" key="10">
    <source>
        <dbReference type="Proteomes" id="UP000092952"/>
    </source>
</evidence>
<name>A0A1B1YWW4_9GAMM</name>
<dbReference type="NCBIfam" id="TIGR01198">
    <property type="entry name" value="pgl"/>
    <property type="match status" value="1"/>
</dbReference>
<dbReference type="STRING" id="1810504.PG2T_14375"/>
<dbReference type="InterPro" id="IPR037171">
    <property type="entry name" value="NagB/RpiA_transferase-like"/>
</dbReference>
<comment type="pathway">
    <text evidence="3 7">Carbohydrate degradation; pentose phosphate pathway; D-ribulose 5-phosphate from D-glucose 6-phosphate (oxidative stage): step 2/3.</text>
</comment>
<gene>
    <name evidence="7" type="primary">pgl</name>
    <name evidence="9" type="ORF">PG2T_14375</name>
</gene>
<dbReference type="Pfam" id="PF01182">
    <property type="entry name" value="Glucosamine_iso"/>
    <property type="match status" value="1"/>
</dbReference>
<evidence type="ECO:0000256" key="3">
    <source>
        <dbReference type="ARBA" id="ARBA00004961"/>
    </source>
</evidence>
<dbReference type="PANTHER" id="PTHR11054:SF0">
    <property type="entry name" value="6-PHOSPHOGLUCONOLACTONASE"/>
    <property type="match status" value="1"/>
</dbReference>
<protein>
    <recommendedName>
        <fullName evidence="6 7">6-phosphogluconolactonase</fullName>
        <shortName evidence="7">6PGL</shortName>
        <ecNumber evidence="5 7">3.1.1.31</ecNumber>
    </recommendedName>
</protein>
<dbReference type="GO" id="GO:0006098">
    <property type="term" value="P:pentose-phosphate shunt"/>
    <property type="evidence" value="ECO:0007669"/>
    <property type="project" value="UniProtKB-UniPathway"/>
</dbReference>
<keyword evidence="10" id="KW-1185">Reference proteome</keyword>
<organism evidence="9 10">
    <name type="scientific">Immundisolibacter cernigliae</name>
    <dbReference type="NCBI Taxonomy" id="1810504"/>
    <lineage>
        <taxon>Bacteria</taxon>
        <taxon>Pseudomonadati</taxon>
        <taxon>Pseudomonadota</taxon>
        <taxon>Gammaproteobacteria</taxon>
        <taxon>Immundisolibacterales</taxon>
        <taxon>Immundisolibacteraceae</taxon>
        <taxon>Immundisolibacter</taxon>
    </lineage>
</organism>
<evidence type="ECO:0000256" key="7">
    <source>
        <dbReference type="RuleBase" id="RU365095"/>
    </source>
</evidence>
<dbReference type="EMBL" id="CP014671">
    <property type="protein sequence ID" value="ANX05249.1"/>
    <property type="molecule type" value="Genomic_DNA"/>
</dbReference>
<comment type="catalytic activity">
    <reaction evidence="1 7">
        <text>6-phospho-D-glucono-1,5-lactone + H2O = 6-phospho-D-gluconate + H(+)</text>
        <dbReference type="Rhea" id="RHEA:12556"/>
        <dbReference type="ChEBI" id="CHEBI:15377"/>
        <dbReference type="ChEBI" id="CHEBI:15378"/>
        <dbReference type="ChEBI" id="CHEBI:57955"/>
        <dbReference type="ChEBI" id="CHEBI:58759"/>
        <dbReference type="EC" id="3.1.1.31"/>
    </reaction>
</comment>
<dbReference type="KEGG" id="gbi:PG2T_14375"/>
<dbReference type="RefSeq" id="WP_068807010.1">
    <property type="nucleotide sequence ID" value="NZ_CP014671.1"/>
</dbReference>
<accession>A0A1B1YWW4</accession>
<evidence type="ECO:0000256" key="2">
    <source>
        <dbReference type="ARBA" id="ARBA00002681"/>
    </source>
</evidence>
<dbReference type="EC" id="3.1.1.31" evidence="5 7"/>
<dbReference type="CDD" id="cd01400">
    <property type="entry name" value="6PGL"/>
    <property type="match status" value="1"/>
</dbReference>
<feature type="domain" description="Glucosamine/galactosamine-6-phosphate isomerase" evidence="8">
    <location>
        <begin position="10"/>
        <end position="221"/>
    </location>
</feature>
<dbReference type="InParanoid" id="A0A1B1YWW4"/>
<dbReference type="Proteomes" id="UP000092952">
    <property type="component" value="Chromosome"/>
</dbReference>
<dbReference type="GO" id="GO:0017057">
    <property type="term" value="F:6-phosphogluconolactonase activity"/>
    <property type="evidence" value="ECO:0007669"/>
    <property type="project" value="UniProtKB-UniRule"/>
</dbReference>
<dbReference type="InterPro" id="IPR039104">
    <property type="entry name" value="6PGL"/>
</dbReference>
<evidence type="ECO:0000256" key="1">
    <source>
        <dbReference type="ARBA" id="ARBA00000832"/>
    </source>
</evidence>
<keyword evidence="7" id="KW-0378">Hydrolase</keyword>
<comment type="function">
    <text evidence="2 7">Hydrolysis of 6-phosphogluconolactone to 6-phosphogluconate.</text>
</comment>
<dbReference type="OrthoDB" id="9810967at2"/>
<dbReference type="Gene3D" id="3.40.50.1360">
    <property type="match status" value="1"/>
</dbReference>
<proteinExistence type="inferred from homology"/>
<dbReference type="InterPro" id="IPR006148">
    <property type="entry name" value="Glc/Gal-6P_isomerase"/>
</dbReference>
<sequence length="232" mass="23863">MAVQERQFSSPSEAAAALADAVSASLATALAARERASLVVSGGRSPIGFFQCLCDAELDWSQVWITLADERWVPDDHPDSNAALLRQHLLQGAAAAAHFVPLWNGAATPAAAIAERTAALAQLPQPFDSVVLGMGEDGHTASLFPGAPGLAAALDPAGTALLAAIDPPAAPHPRLSLTLKALLGCRHIHLPLAGASKRAVYARALAQCDPLQLPISAVLCQSGVPVTVYLAP</sequence>
<evidence type="ECO:0000259" key="8">
    <source>
        <dbReference type="Pfam" id="PF01182"/>
    </source>
</evidence>
<reference evidence="10" key="1">
    <citation type="submission" date="2016-03" db="EMBL/GenBank/DDBJ databases">
        <title>Complete genome sequence of Solimmundus cernigliae, representing a novel lineage of polycyclic aromatic hydrocarbon degraders within the Gammaproteobacteria.</title>
        <authorList>
            <person name="Singleton D.R."/>
            <person name="Dickey A.N."/>
            <person name="Scholl E.H."/>
            <person name="Wright F.A."/>
            <person name="Aitken M.D."/>
        </authorList>
    </citation>
    <scope>NUCLEOTIDE SEQUENCE [LARGE SCALE GENOMIC DNA]</scope>
    <source>
        <strain evidence="10">TR3.2</strain>
    </source>
</reference>
<dbReference type="InterPro" id="IPR005900">
    <property type="entry name" value="6-phosphogluconolactonase_DevB"/>
</dbReference>
<dbReference type="GO" id="GO:0005975">
    <property type="term" value="P:carbohydrate metabolic process"/>
    <property type="evidence" value="ECO:0007669"/>
    <property type="project" value="UniProtKB-UniRule"/>
</dbReference>
<dbReference type="SUPFAM" id="SSF100950">
    <property type="entry name" value="NagB/RpiA/CoA transferase-like"/>
    <property type="match status" value="1"/>
</dbReference>
<dbReference type="PANTHER" id="PTHR11054">
    <property type="entry name" value="6-PHOSPHOGLUCONOLACTONASE"/>
    <property type="match status" value="1"/>
</dbReference>